<dbReference type="CDD" id="cd20551">
    <property type="entry name" value="CYCLIN_TFIIB_rpt1"/>
    <property type="match status" value="1"/>
</dbReference>
<evidence type="ECO:0000256" key="6">
    <source>
        <dbReference type="ARBA" id="ARBA00022771"/>
    </source>
</evidence>
<dbReference type="Gene3D" id="2.20.25.10">
    <property type="match status" value="1"/>
</dbReference>
<evidence type="ECO:0000256" key="13">
    <source>
        <dbReference type="PROSITE-ProRule" id="PRU00469"/>
    </source>
</evidence>
<dbReference type="Proteomes" id="UP001286313">
    <property type="component" value="Unassembled WGS sequence"/>
</dbReference>
<keyword evidence="16" id="KW-1185">Reference proteome</keyword>
<evidence type="ECO:0000313" key="16">
    <source>
        <dbReference type="Proteomes" id="UP001286313"/>
    </source>
</evidence>
<comment type="function">
    <text evidence="12">General factor that plays a major role in the activation of eukaryotic genes transcribed by RNA polymerase II.</text>
</comment>
<dbReference type="GO" id="GO:0017025">
    <property type="term" value="F:TBP-class protein binding"/>
    <property type="evidence" value="ECO:0007669"/>
    <property type="project" value="InterPro"/>
</dbReference>
<dbReference type="InterPro" id="IPR013763">
    <property type="entry name" value="Cyclin-like_dom"/>
</dbReference>
<dbReference type="InterPro" id="IPR036915">
    <property type="entry name" value="Cyclin-like_sf"/>
</dbReference>
<evidence type="ECO:0000256" key="11">
    <source>
        <dbReference type="ARBA" id="ARBA00031706"/>
    </source>
</evidence>
<keyword evidence="8" id="KW-0805">Transcription regulation</keyword>
<dbReference type="PANTHER" id="PTHR11618:SF13">
    <property type="entry name" value="TRANSCRIPTION INITIATION FACTOR IIB"/>
    <property type="match status" value="1"/>
</dbReference>
<dbReference type="InterPro" id="IPR013150">
    <property type="entry name" value="TFIIB_cyclin"/>
</dbReference>
<evidence type="ECO:0000256" key="10">
    <source>
        <dbReference type="ARBA" id="ARBA00023242"/>
    </source>
</evidence>
<dbReference type="Pfam" id="PF00382">
    <property type="entry name" value="TFIIB"/>
    <property type="match status" value="2"/>
</dbReference>
<dbReference type="GO" id="GO:0008270">
    <property type="term" value="F:zinc ion binding"/>
    <property type="evidence" value="ECO:0007669"/>
    <property type="project" value="UniProtKB-KW"/>
</dbReference>
<dbReference type="SMART" id="SM00385">
    <property type="entry name" value="CYCLIN"/>
    <property type="match status" value="2"/>
</dbReference>
<protein>
    <recommendedName>
        <fullName evidence="3">Transcription initiation factor IIB</fullName>
    </recommendedName>
    <alternativeName>
        <fullName evidence="11">General transcription factor TFIIB</fullName>
    </alternativeName>
</protein>
<dbReference type="PROSITE" id="PS51134">
    <property type="entry name" value="ZF_TFIIB"/>
    <property type="match status" value="1"/>
</dbReference>
<dbReference type="InterPro" id="IPR023486">
    <property type="entry name" value="TFIIB_CS"/>
</dbReference>
<dbReference type="PROSITE" id="PS00782">
    <property type="entry name" value="TFIIB"/>
    <property type="match status" value="1"/>
</dbReference>
<dbReference type="PANTHER" id="PTHR11618">
    <property type="entry name" value="TRANSCRIPTION INITIATION FACTOR IIB-RELATED"/>
    <property type="match status" value="1"/>
</dbReference>
<dbReference type="Gene3D" id="1.10.472.10">
    <property type="entry name" value="Cyclin-like"/>
    <property type="match status" value="2"/>
</dbReference>
<proteinExistence type="inferred from homology"/>
<accession>A0AAE1F5E7</accession>
<evidence type="ECO:0000256" key="1">
    <source>
        <dbReference type="ARBA" id="ARBA00004123"/>
    </source>
</evidence>
<evidence type="ECO:0000256" key="7">
    <source>
        <dbReference type="ARBA" id="ARBA00022833"/>
    </source>
</evidence>
<dbReference type="GO" id="GO:0070897">
    <property type="term" value="P:transcription preinitiation complex assembly"/>
    <property type="evidence" value="ECO:0007669"/>
    <property type="project" value="InterPro"/>
</dbReference>
<keyword evidence="5" id="KW-0677">Repeat</keyword>
<dbReference type="AlphaFoldDB" id="A0AAE1F5E7"/>
<evidence type="ECO:0000256" key="2">
    <source>
        <dbReference type="ARBA" id="ARBA00010857"/>
    </source>
</evidence>
<dbReference type="GO" id="GO:0006367">
    <property type="term" value="P:transcription initiation at RNA polymerase II promoter"/>
    <property type="evidence" value="ECO:0007669"/>
    <property type="project" value="TreeGrafter"/>
</dbReference>
<dbReference type="CDD" id="cd20552">
    <property type="entry name" value="CYCLIN_TFIIB_rpt2"/>
    <property type="match status" value="1"/>
</dbReference>
<keyword evidence="7" id="KW-0862">Zinc</keyword>
<dbReference type="GO" id="GO:0097550">
    <property type="term" value="C:transcription preinitiation complex"/>
    <property type="evidence" value="ECO:0007669"/>
    <property type="project" value="TreeGrafter"/>
</dbReference>
<sequence length="314" mass="34937">MASTAKYGDTVCCPYHPEAYLIEDYRAGDQICSDCGLVVGDRVIDVCSEWRTFSNEKTSTNPSRVGGPQNPLLNGSDLSTIIEVENEASSFNTYGGSKYHNHRSMTSSEQTLIHAFREISNMADKINLPKTIVDRANAYYKQVHDGKYLKRRSYEAIASASLYIACRKEGVPRTFKEICAVSRVSKKEIGRCFRLIVKASDTQVNFISSKDFMSRFCSNLNLPTSVERAATNIAMKAVNLDIVPGRSPISIAAAAIYMASQATNDKRTQKEIGDITGVADVTIKQSYKLMYPHAKILFPNDFKFSVSIEQLPQF</sequence>
<name>A0AAE1F5E7_PETCI</name>
<keyword evidence="10" id="KW-0539">Nucleus</keyword>
<comment type="similarity">
    <text evidence="2">Belongs to the TFIIB family.</text>
</comment>
<comment type="subcellular location">
    <subcellularLocation>
        <location evidence="1">Nucleus</location>
    </subcellularLocation>
</comment>
<keyword evidence="6 13" id="KW-0863">Zinc-finger</keyword>
<keyword evidence="9" id="KW-0804">Transcription</keyword>
<feature type="domain" description="TFIIB-type" evidence="14">
    <location>
        <begin position="9"/>
        <end position="40"/>
    </location>
</feature>
<evidence type="ECO:0000256" key="4">
    <source>
        <dbReference type="ARBA" id="ARBA00022723"/>
    </source>
</evidence>
<keyword evidence="4" id="KW-0479">Metal-binding</keyword>
<dbReference type="GO" id="GO:0005634">
    <property type="term" value="C:nucleus"/>
    <property type="evidence" value="ECO:0007669"/>
    <property type="project" value="UniProtKB-SubCell"/>
</dbReference>
<organism evidence="15 16">
    <name type="scientific">Petrolisthes cinctipes</name>
    <name type="common">Flat porcelain crab</name>
    <dbReference type="NCBI Taxonomy" id="88211"/>
    <lineage>
        <taxon>Eukaryota</taxon>
        <taxon>Metazoa</taxon>
        <taxon>Ecdysozoa</taxon>
        <taxon>Arthropoda</taxon>
        <taxon>Crustacea</taxon>
        <taxon>Multicrustacea</taxon>
        <taxon>Malacostraca</taxon>
        <taxon>Eumalacostraca</taxon>
        <taxon>Eucarida</taxon>
        <taxon>Decapoda</taxon>
        <taxon>Pleocyemata</taxon>
        <taxon>Anomura</taxon>
        <taxon>Galatheoidea</taxon>
        <taxon>Porcellanidae</taxon>
        <taxon>Petrolisthes</taxon>
    </lineage>
</organism>
<gene>
    <name evidence="15" type="ORF">Pcinc_026952</name>
</gene>
<reference evidence="15" key="1">
    <citation type="submission" date="2023-10" db="EMBL/GenBank/DDBJ databases">
        <title>Genome assemblies of two species of porcelain crab, Petrolisthes cinctipes and Petrolisthes manimaculis (Anomura: Porcellanidae).</title>
        <authorList>
            <person name="Angst P."/>
        </authorList>
    </citation>
    <scope>NUCLEOTIDE SEQUENCE</scope>
    <source>
        <strain evidence="15">PB745_01</strain>
        <tissue evidence="15">Gill</tissue>
    </source>
</reference>
<evidence type="ECO:0000256" key="9">
    <source>
        <dbReference type="ARBA" id="ARBA00023163"/>
    </source>
</evidence>
<evidence type="ECO:0000259" key="14">
    <source>
        <dbReference type="PROSITE" id="PS51134"/>
    </source>
</evidence>
<evidence type="ECO:0000256" key="8">
    <source>
        <dbReference type="ARBA" id="ARBA00023015"/>
    </source>
</evidence>
<evidence type="ECO:0000313" key="15">
    <source>
        <dbReference type="EMBL" id="KAK3867597.1"/>
    </source>
</evidence>
<dbReference type="InterPro" id="IPR000812">
    <property type="entry name" value="TFIIB"/>
</dbReference>
<dbReference type="SUPFAM" id="SSF57783">
    <property type="entry name" value="Zinc beta-ribbon"/>
    <property type="match status" value="1"/>
</dbReference>
<evidence type="ECO:0000256" key="3">
    <source>
        <dbReference type="ARBA" id="ARBA00013932"/>
    </source>
</evidence>
<dbReference type="FunFam" id="1.10.472.10:FF:000008">
    <property type="entry name" value="Transcription initiation factor IIB"/>
    <property type="match status" value="1"/>
</dbReference>
<dbReference type="GO" id="GO:0016251">
    <property type="term" value="F:RNA polymerase II general transcription initiation factor activity"/>
    <property type="evidence" value="ECO:0007669"/>
    <property type="project" value="TreeGrafter"/>
</dbReference>
<evidence type="ECO:0000256" key="5">
    <source>
        <dbReference type="ARBA" id="ARBA00022737"/>
    </source>
</evidence>
<dbReference type="InterPro" id="IPR013137">
    <property type="entry name" value="Znf_TFIIB"/>
</dbReference>
<dbReference type="Pfam" id="PF08271">
    <property type="entry name" value="Zn_Ribbon_TF"/>
    <property type="match status" value="1"/>
</dbReference>
<dbReference type="SUPFAM" id="SSF47954">
    <property type="entry name" value="Cyclin-like"/>
    <property type="match status" value="2"/>
</dbReference>
<comment type="caution">
    <text evidence="15">The sequence shown here is derived from an EMBL/GenBank/DDBJ whole genome shotgun (WGS) entry which is preliminary data.</text>
</comment>
<dbReference type="EMBL" id="JAWQEG010003170">
    <property type="protein sequence ID" value="KAK3867597.1"/>
    <property type="molecule type" value="Genomic_DNA"/>
</dbReference>
<dbReference type="FunFam" id="1.10.472.10:FF:000019">
    <property type="entry name" value="transcription initiation factor IIB"/>
    <property type="match status" value="1"/>
</dbReference>
<evidence type="ECO:0000256" key="12">
    <source>
        <dbReference type="ARBA" id="ARBA00056616"/>
    </source>
</evidence>
<dbReference type="PRINTS" id="PR00685">
    <property type="entry name" value="TIFACTORIIB"/>
</dbReference>